<gene>
    <name evidence="4" type="ORF">QQX98_012206</name>
</gene>
<evidence type="ECO:0000256" key="2">
    <source>
        <dbReference type="SAM" id="SignalP"/>
    </source>
</evidence>
<evidence type="ECO:0000259" key="3">
    <source>
        <dbReference type="Pfam" id="PF03330"/>
    </source>
</evidence>
<dbReference type="Proteomes" id="UP001498476">
    <property type="component" value="Unassembled WGS sequence"/>
</dbReference>
<reference evidence="4 5" key="1">
    <citation type="journal article" date="2025" name="Microbiol. Resour. Announc.">
        <title>Draft genome sequences for Neonectria magnoliae and Neonectria punicea, canker pathogens of Liriodendron tulipifera and Acer saccharum in West Virginia.</title>
        <authorList>
            <person name="Petronek H.M."/>
            <person name="Kasson M.T."/>
            <person name="Metheny A.M."/>
            <person name="Stauder C.M."/>
            <person name="Lovett B."/>
            <person name="Lynch S.C."/>
            <person name="Garnas J.R."/>
            <person name="Kasson L.R."/>
            <person name="Stajich J.E."/>
        </authorList>
    </citation>
    <scope>NUCLEOTIDE SEQUENCE [LARGE SCALE GENOMIC DNA]</scope>
    <source>
        <strain evidence="4 5">NRRL 64653</strain>
    </source>
</reference>
<dbReference type="InterPro" id="IPR036908">
    <property type="entry name" value="RlpA-like_sf"/>
</dbReference>
<protein>
    <recommendedName>
        <fullName evidence="3">RlpA-like protein double-psi beta-barrel domain-containing protein</fullName>
    </recommendedName>
</protein>
<dbReference type="InterPro" id="IPR009009">
    <property type="entry name" value="RlpA-like_DPBB"/>
</dbReference>
<organism evidence="4 5">
    <name type="scientific">Neonectria punicea</name>
    <dbReference type="NCBI Taxonomy" id="979145"/>
    <lineage>
        <taxon>Eukaryota</taxon>
        <taxon>Fungi</taxon>
        <taxon>Dikarya</taxon>
        <taxon>Ascomycota</taxon>
        <taxon>Pezizomycotina</taxon>
        <taxon>Sordariomycetes</taxon>
        <taxon>Hypocreomycetidae</taxon>
        <taxon>Hypocreales</taxon>
        <taxon>Nectriaceae</taxon>
        <taxon>Neonectria</taxon>
    </lineage>
</organism>
<feature type="signal peptide" evidence="2">
    <location>
        <begin position="1"/>
        <end position="19"/>
    </location>
</feature>
<comment type="caution">
    <text evidence="4">The sequence shown here is derived from an EMBL/GenBank/DDBJ whole genome shotgun (WGS) entry which is preliminary data.</text>
</comment>
<proteinExistence type="predicted"/>
<evidence type="ECO:0000313" key="4">
    <source>
        <dbReference type="EMBL" id="KAK7398411.1"/>
    </source>
</evidence>
<dbReference type="CDD" id="cd22191">
    <property type="entry name" value="DPBB_RlpA_EXP_N-like"/>
    <property type="match status" value="1"/>
</dbReference>
<feature type="domain" description="RlpA-like protein double-psi beta-barrel" evidence="3">
    <location>
        <begin position="28"/>
        <end position="104"/>
    </location>
</feature>
<sequence length="121" mass="12490">MSALISTILLALTLPLAHAAPSSLHSRAGGQMTWYNPGLGACGQTHGDNDLIAAVAAPLYDTSNPCGRQIRVKGPAGSVEVVVVDRCGGCGYNDLDLSPAAFQQAVGDLGLGRKEASWEWA</sequence>
<dbReference type="PANTHER" id="PTHR31836:SF28">
    <property type="entry name" value="SRCR DOMAIN-CONTAINING PROTEIN-RELATED"/>
    <property type="match status" value="1"/>
</dbReference>
<accession>A0ABR1GJH8</accession>
<evidence type="ECO:0000313" key="5">
    <source>
        <dbReference type="Proteomes" id="UP001498476"/>
    </source>
</evidence>
<dbReference type="Gene3D" id="2.40.40.10">
    <property type="entry name" value="RlpA-like domain"/>
    <property type="match status" value="1"/>
</dbReference>
<dbReference type="PANTHER" id="PTHR31836">
    <property type="match status" value="1"/>
</dbReference>
<keyword evidence="5" id="KW-1185">Reference proteome</keyword>
<dbReference type="InterPro" id="IPR051477">
    <property type="entry name" value="Expansin_CellWall"/>
</dbReference>
<dbReference type="EMBL" id="JAZAVJ010000339">
    <property type="protein sequence ID" value="KAK7398411.1"/>
    <property type="molecule type" value="Genomic_DNA"/>
</dbReference>
<dbReference type="SUPFAM" id="SSF50685">
    <property type="entry name" value="Barwin-like endoglucanases"/>
    <property type="match status" value="1"/>
</dbReference>
<feature type="chain" id="PRO_5045869643" description="RlpA-like protein double-psi beta-barrel domain-containing protein" evidence="2">
    <location>
        <begin position="20"/>
        <end position="121"/>
    </location>
</feature>
<keyword evidence="1 2" id="KW-0732">Signal</keyword>
<evidence type="ECO:0000256" key="1">
    <source>
        <dbReference type="ARBA" id="ARBA00022729"/>
    </source>
</evidence>
<name>A0ABR1GJH8_9HYPO</name>
<dbReference type="Pfam" id="PF03330">
    <property type="entry name" value="DPBB_1"/>
    <property type="match status" value="1"/>
</dbReference>